<dbReference type="SUPFAM" id="SSF56672">
    <property type="entry name" value="DNA/RNA polymerases"/>
    <property type="match status" value="1"/>
</dbReference>
<dbReference type="InterPro" id="IPR043502">
    <property type="entry name" value="DNA/RNA_pol_sf"/>
</dbReference>
<name>A0A6L2L426_TANCI</name>
<dbReference type="PANTHER" id="PTHR48475:SF2">
    <property type="entry name" value="RIBONUCLEASE H"/>
    <property type="match status" value="1"/>
</dbReference>
<evidence type="ECO:0000259" key="7">
    <source>
        <dbReference type="Pfam" id="PF13456"/>
    </source>
</evidence>
<evidence type="ECO:0000256" key="3">
    <source>
        <dbReference type="ARBA" id="ARBA00022722"/>
    </source>
</evidence>
<dbReference type="InterPro" id="IPR012337">
    <property type="entry name" value="RNaseH-like_sf"/>
</dbReference>
<dbReference type="Pfam" id="PF13456">
    <property type="entry name" value="RVT_3"/>
    <property type="match status" value="1"/>
</dbReference>
<keyword evidence="2" id="KW-0548">Nucleotidyltransferase</keyword>
<dbReference type="SUPFAM" id="SSF53098">
    <property type="entry name" value="Ribonuclease H-like"/>
    <property type="match status" value="1"/>
</dbReference>
<protein>
    <submittedName>
        <fullName evidence="9">Reverse transcriptase domain-containing protein</fullName>
    </submittedName>
</protein>
<dbReference type="InterPro" id="IPR036397">
    <property type="entry name" value="RNaseH_sf"/>
</dbReference>
<keyword evidence="3" id="KW-0540">Nuclease</keyword>
<dbReference type="Gene3D" id="3.30.70.270">
    <property type="match status" value="2"/>
</dbReference>
<dbReference type="PANTHER" id="PTHR48475">
    <property type="entry name" value="RIBONUCLEASE H"/>
    <property type="match status" value="1"/>
</dbReference>
<evidence type="ECO:0000256" key="1">
    <source>
        <dbReference type="ARBA" id="ARBA00022679"/>
    </source>
</evidence>
<evidence type="ECO:0000256" key="6">
    <source>
        <dbReference type="ARBA" id="ARBA00022918"/>
    </source>
</evidence>
<gene>
    <name evidence="9" type="ORF">Tci_026902</name>
</gene>
<sequence length="599" mass="68814">MRELPMSPRKRDPERKMVFKRLEKGVFQRLEDKGKKEQSLPLRNIITKEHPHTRWKLCQKAKVAHEDTGSQGKKSKGQPLRMMIYPSHGDVKGALEIMRISGFMYGITNPKLIKCLHDIIPKSIDEMMRITTSFLRGEVAAVISSSSYNGIIGRPGVRKIQAVLSTTDGMLKFPVARGVLTIRISKIIPIVCAAVTGLEGQPLAAHQAIEERIKEGCPPVRQKRRSQAADRYQATQEEVKKLIDARIMKEVDYLVGYLIRSTYQHLVDKAFHKQIGRNLDVYVEYLVIKSHTKDEIIRDIEETFKTIREINMKPNQKIMYLRGRRRDVPRLQGQYQKNKVEKSLPFFKTLKKCTKKSNFHWTEEAEAAFKQMKQLIAELPTITAPKEKKSSLSTWRKQKKPRALRGPEVNYTSMEKLVLALVHANKHLKRYFQAHPIIVVTDQPIKQVISKLEVAGRLQKWSIELEEYAIHYRPRVFVEGQILANFIVEYPEEDDSDNAMEIEEELLEPWVLFTDGSSCADSSRAGLILTNPEGAEFTNALRFMFEATNNEAEYEALIAELTIAKEMGVKNLQENVDSRLVANKVNGTYIEKETDMIRI</sequence>
<dbReference type="InterPro" id="IPR043128">
    <property type="entry name" value="Rev_trsase/Diguanyl_cyclase"/>
</dbReference>
<keyword evidence="6 9" id="KW-0695">RNA-directed DNA polymerase</keyword>
<dbReference type="InterPro" id="IPR002156">
    <property type="entry name" value="RNaseH_domain"/>
</dbReference>
<organism evidence="9">
    <name type="scientific">Tanacetum cinerariifolium</name>
    <name type="common">Dalmatian daisy</name>
    <name type="synonym">Chrysanthemum cinerariifolium</name>
    <dbReference type="NCBI Taxonomy" id="118510"/>
    <lineage>
        <taxon>Eukaryota</taxon>
        <taxon>Viridiplantae</taxon>
        <taxon>Streptophyta</taxon>
        <taxon>Embryophyta</taxon>
        <taxon>Tracheophyta</taxon>
        <taxon>Spermatophyta</taxon>
        <taxon>Magnoliopsida</taxon>
        <taxon>eudicotyledons</taxon>
        <taxon>Gunneridae</taxon>
        <taxon>Pentapetalae</taxon>
        <taxon>asterids</taxon>
        <taxon>campanulids</taxon>
        <taxon>Asterales</taxon>
        <taxon>Asteraceae</taxon>
        <taxon>Asteroideae</taxon>
        <taxon>Anthemideae</taxon>
        <taxon>Anthemidinae</taxon>
        <taxon>Tanacetum</taxon>
    </lineage>
</organism>
<dbReference type="GO" id="GO:0003964">
    <property type="term" value="F:RNA-directed DNA polymerase activity"/>
    <property type="evidence" value="ECO:0007669"/>
    <property type="project" value="UniProtKB-KW"/>
</dbReference>
<dbReference type="InterPro" id="IPR041373">
    <property type="entry name" value="RT_RNaseH"/>
</dbReference>
<feature type="domain" description="RNase H type-1" evidence="7">
    <location>
        <begin position="515"/>
        <end position="588"/>
    </location>
</feature>
<evidence type="ECO:0000256" key="4">
    <source>
        <dbReference type="ARBA" id="ARBA00022759"/>
    </source>
</evidence>
<keyword evidence="1" id="KW-0808">Transferase</keyword>
<reference evidence="9" key="1">
    <citation type="journal article" date="2019" name="Sci. Rep.">
        <title>Draft genome of Tanacetum cinerariifolium, the natural source of mosquito coil.</title>
        <authorList>
            <person name="Yamashiro T."/>
            <person name="Shiraishi A."/>
            <person name="Satake H."/>
            <person name="Nakayama K."/>
        </authorList>
    </citation>
    <scope>NUCLEOTIDE SEQUENCE</scope>
</reference>
<dbReference type="GO" id="GO:0003676">
    <property type="term" value="F:nucleic acid binding"/>
    <property type="evidence" value="ECO:0007669"/>
    <property type="project" value="InterPro"/>
</dbReference>
<proteinExistence type="predicted"/>
<evidence type="ECO:0000256" key="5">
    <source>
        <dbReference type="ARBA" id="ARBA00022801"/>
    </source>
</evidence>
<evidence type="ECO:0000259" key="8">
    <source>
        <dbReference type="Pfam" id="PF17917"/>
    </source>
</evidence>
<evidence type="ECO:0000313" key="9">
    <source>
        <dbReference type="EMBL" id="GEU54924.1"/>
    </source>
</evidence>
<accession>A0A6L2L426</accession>
<comment type="caution">
    <text evidence="9">The sequence shown here is derived from an EMBL/GenBank/DDBJ whole genome shotgun (WGS) entry which is preliminary data.</text>
</comment>
<dbReference type="GO" id="GO:0004523">
    <property type="term" value="F:RNA-DNA hybrid ribonuclease activity"/>
    <property type="evidence" value="ECO:0007669"/>
    <property type="project" value="InterPro"/>
</dbReference>
<keyword evidence="4" id="KW-0255">Endonuclease</keyword>
<dbReference type="Gene3D" id="3.30.420.10">
    <property type="entry name" value="Ribonuclease H-like superfamily/Ribonuclease H"/>
    <property type="match status" value="1"/>
</dbReference>
<dbReference type="AlphaFoldDB" id="A0A6L2L426"/>
<dbReference type="EMBL" id="BKCJ010003410">
    <property type="protein sequence ID" value="GEU54924.1"/>
    <property type="molecule type" value="Genomic_DNA"/>
</dbReference>
<feature type="domain" description="Reverse transcriptase RNase H-like" evidence="8">
    <location>
        <begin position="402"/>
        <end position="468"/>
    </location>
</feature>
<dbReference type="Pfam" id="PF17917">
    <property type="entry name" value="RT_RNaseH"/>
    <property type="match status" value="1"/>
</dbReference>
<evidence type="ECO:0000256" key="2">
    <source>
        <dbReference type="ARBA" id="ARBA00022695"/>
    </source>
</evidence>
<keyword evidence="5" id="KW-0378">Hydrolase</keyword>